<dbReference type="SUPFAM" id="SSF47459">
    <property type="entry name" value="HLH, helix-loop-helix DNA-binding domain"/>
    <property type="match status" value="1"/>
</dbReference>
<evidence type="ECO:0000256" key="5">
    <source>
        <dbReference type="ARBA" id="ARBA00023163"/>
    </source>
</evidence>
<evidence type="ECO:0000313" key="9">
    <source>
        <dbReference type="EMBL" id="PQQ01896.1"/>
    </source>
</evidence>
<proteinExistence type="predicted"/>
<keyword evidence="3" id="KW-0805">Transcription regulation</keyword>
<sequence>MDYVPSNTLQFDQALQQADELFQISCLPYTEHTTQENQVIPPSPSQDGRDLTCRPKSGQKRKASISSSNITFGEIDDERNPKGNKKIMHRVIERQRRQEMATLYASLRSQLPLEYLKGNRSISDHVHQTVNYIKHLQSNIQELHNKRDGLKRSCNISCSSSTSTAVTMENSQTAMKESVVLVRTCKVGVEVVVNTPMKQGLTLSRLLEILKEEGLSTISCISAQVNEKLIYTIESEVLFINPFTSTSIKDLICHFSFLSYLNILTAKEIVAQVVKHSSSVFEFPVLYNVACIKKCLTYQP</sequence>
<dbReference type="InterPro" id="IPR011598">
    <property type="entry name" value="bHLH_dom"/>
</dbReference>
<comment type="subcellular location">
    <subcellularLocation>
        <location evidence="1">Nucleus</location>
    </subcellularLocation>
</comment>
<dbReference type="GO" id="GO:0090575">
    <property type="term" value="C:RNA polymerase II transcription regulator complex"/>
    <property type="evidence" value="ECO:0007669"/>
    <property type="project" value="TreeGrafter"/>
</dbReference>
<evidence type="ECO:0000256" key="6">
    <source>
        <dbReference type="ARBA" id="ARBA00023242"/>
    </source>
</evidence>
<evidence type="ECO:0000256" key="4">
    <source>
        <dbReference type="ARBA" id="ARBA00023125"/>
    </source>
</evidence>
<dbReference type="Proteomes" id="UP000250321">
    <property type="component" value="Unassembled WGS sequence"/>
</dbReference>
<organism evidence="9 10">
    <name type="scientific">Prunus yedoensis var. nudiflora</name>
    <dbReference type="NCBI Taxonomy" id="2094558"/>
    <lineage>
        <taxon>Eukaryota</taxon>
        <taxon>Viridiplantae</taxon>
        <taxon>Streptophyta</taxon>
        <taxon>Embryophyta</taxon>
        <taxon>Tracheophyta</taxon>
        <taxon>Spermatophyta</taxon>
        <taxon>Magnoliopsida</taxon>
        <taxon>eudicotyledons</taxon>
        <taxon>Gunneridae</taxon>
        <taxon>Pentapetalae</taxon>
        <taxon>rosids</taxon>
        <taxon>fabids</taxon>
        <taxon>Rosales</taxon>
        <taxon>Rosaceae</taxon>
        <taxon>Amygdaloideae</taxon>
        <taxon>Amygdaleae</taxon>
        <taxon>Prunus</taxon>
    </lineage>
</organism>
<dbReference type="Gene3D" id="4.10.280.10">
    <property type="entry name" value="Helix-loop-helix DNA-binding domain"/>
    <property type="match status" value="1"/>
</dbReference>
<keyword evidence="10" id="KW-1185">Reference proteome</keyword>
<name>A0A314ZIU0_PRUYE</name>
<feature type="domain" description="BHLH" evidence="8">
    <location>
        <begin position="84"/>
        <end position="136"/>
    </location>
</feature>
<dbReference type="FunFam" id="4.10.280.10:FF:000085">
    <property type="entry name" value="Transcription factor bHLH126"/>
    <property type="match status" value="1"/>
</dbReference>
<dbReference type="InterPro" id="IPR015660">
    <property type="entry name" value="MASH1/Ascl1a-like"/>
</dbReference>
<feature type="region of interest" description="Disordered" evidence="7">
    <location>
        <begin position="33"/>
        <end position="66"/>
    </location>
</feature>
<dbReference type="STRING" id="2094558.A0A314ZIU0"/>
<dbReference type="GO" id="GO:0046983">
    <property type="term" value="F:protein dimerization activity"/>
    <property type="evidence" value="ECO:0007669"/>
    <property type="project" value="InterPro"/>
</dbReference>
<dbReference type="AlphaFoldDB" id="A0A314ZIU0"/>
<comment type="caution">
    <text evidence="9">The sequence shown here is derived from an EMBL/GenBank/DDBJ whole genome shotgun (WGS) entry which is preliminary data.</text>
</comment>
<dbReference type="GO" id="GO:0000977">
    <property type="term" value="F:RNA polymerase II transcription regulatory region sequence-specific DNA binding"/>
    <property type="evidence" value="ECO:0007669"/>
    <property type="project" value="TreeGrafter"/>
</dbReference>
<dbReference type="InterPro" id="IPR036638">
    <property type="entry name" value="HLH_DNA-bd_sf"/>
</dbReference>
<dbReference type="Pfam" id="PF00010">
    <property type="entry name" value="HLH"/>
    <property type="match status" value="1"/>
</dbReference>
<evidence type="ECO:0000256" key="3">
    <source>
        <dbReference type="ARBA" id="ARBA00023015"/>
    </source>
</evidence>
<reference evidence="9 10" key="1">
    <citation type="submission" date="2018-02" db="EMBL/GenBank/DDBJ databases">
        <title>Draft genome of wild Prunus yedoensis var. nudiflora.</title>
        <authorList>
            <person name="Baek S."/>
            <person name="Kim J.-H."/>
            <person name="Choi K."/>
            <person name="Kim G.-B."/>
            <person name="Cho A."/>
            <person name="Jang H."/>
            <person name="Shin C.-H."/>
            <person name="Yu H.-J."/>
            <person name="Mun J.-H."/>
        </authorList>
    </citation>
    <scope>NUCLEOTIDE SEQUENCE [LARGE SCALE GENOMIC DNA]</scope>
    <source>
        <strain evidence="10">cv. Jeju island</strain>
        <tissue evidence="9">Leaf</tissue>
    </source>
</reference>
<keyword evidence="6" id="KW-0539">Nucleus</keyword>
<dbReference type="OrthoDB" id="1935281at2759"/>
<dbReference type="SMART" id="SM00353">
    <property type="entry name" value="HLH"/>
    <property type="match status" value="1"/>
</dbReference>
<comment type="subunit">
    <text evidence="2">Homodimer.</text>
</comment>
<keyword evidence="5" id="KW-0804">Transcription</keyword>
<dbReference type="PANTHER" id="PTHR13935:SF155">
    <property type="entry name" value="TRANSCRIPTION FACTOR BHLH120-LIKE"/>
    <property type="match status" value="1"/>
</dbReference>
<dbReference type="EMBL" id="PJQY01001523">
    <property type="protein sequence ID" value="PQQ01896.1"/>
    <property type="molecule type" value="Genomic_DNA"/>
</dbReference>
<keyword evidence="4" id="KW-0238">DNA-binding</keyword>
<protein>
    <submittedName>
        <fullName evidence="9">Transcription factor bHLH120</fullName>
    </submittedName>
</protein>
<evidence type="ECO:0000259" key="8">
    <source>
        <dbReference type="PROSITE" id="PS50888"/>
    </source>
</evidence>
<dbReference type="CDD" id="cd18914">
    <property type="entry name" value="bHLH_AtORG2_like"/>
    <property type="match status" value="1"/>
</dbReference>
<dbReference type="PROSITE" id="PS50888">
    <property type="entry name" value="BHLH"/>
    <property type="match status" value="1"/>
</dbReference>
<dbReference type="PANTHER" id="PTHR13935">
    <property type="entry name" value="ACHAETE-SCUTE TRANSCRIPTION FACTOR-RELATED"/>
    <property type="match status" value="1"/>
</dbReference>
<accession>A0A314ZIU0</accession>
<dbReference type="GO" id="GO:0000981">
    <property type="term" value="F:DNA-binding transcription factor activity, RNA polymerase II-specific"/>
    <property type="evidence" value="ECO:0007669"/>
    <property type="project" value="TreeGrafter"/>
</dbReference>
<evidence type="ECO:0000256" key="2">
    <source>
        <dbReference type="ARBA" id="ARBA00011738"/>
    </source>
</evidence>
<evidence type="ECO:0000313" key="10">
    <source>
        <dbReference type="Proteomes" id="UP000250321"/>
    </source>
</evidence>
<evidence type="ECO:0000256" key="7">
    <source>
        <dbReference type="SAM" id="MobiDB-lite"/>
    </source>
</evidence>
<evidence type="ECO:0000256" key="1">
    <source>
        <dbReference type="ARBA" id="ARBA00004123"/>
    </source>
</evidence>
<gene>
    <name evidence="9" type="ORF">Pyn_09440</name>
</gene>